<feature type="binding site" evidence="10">
    <location>
        <begin position="12"/>
        <end position="17"/>
    </location>
    <ligand>
        <name>substrate</name>
    </ligand>
</feature>
<dbReference type="GeneID" id="35767596"/>
<comment type="similarity">
    <text evidence="3 10 13">Belongs to the IPP transferase family.</text>
</comment>
<keyword evidence="6 10" id="KW-0547">Nucleotide-binding</keyword>
<dbReference type="InterPro" id="IPR018022">
    <property type="entry name" value="IPT"/>
</dbReference>
<evidence type="ECO:0000256" key="9">
    <source>
        <dbReference type="ARBA" id="ARBA00049563"/>
    </source>
</evidence>
<evidence type="ECO:0000313" key="15">
    <source>
        <dbReference type="EMBL" id="QPS00688.1"/>
    </source>
</evidence>
<organism evidence="15 16">
    <name type="scientific">Aerococcus urinae</name>
    <dbReference type="NCBI Taxonomy" id="1376"/>
    <lineage>
        <taxon>Bacteria</taxon>
        <taxon>Bacillati</taxon>
        <taxon>Bacillota</taxon>
        <taxon>Bacilli</taxon>
        <taxon>Lactobacillales</taxon>
        <taxon>Aerococcaceae</taxon>
        <taxon>Aerococcus</taxon>
    </lineage>
</organism>
<dbReference type="Pfam" id="PF01715">
    <property type="entry name" value="IPPT"/>
    <property type="match status" value="1"/>
</dbReference>
<comment type="caution">
    <text evidence="10">Lacks conserved residue(s) required for the propagation of feature annotation.</text>
</comment>
<evidence type="ECO:0000256" key="13">
    <source>
        <dbReference type="RuleBase" id="RU003785"/>
    </source>
</evidence>
<protein>
    <recommendedName>
        <fullName evidence="10">tRNA dimethylallyltransferase</fullName>
        <ecNumber evidence="10">2.5.1.75</ecNumber>
    </recommendedName>
    <alternativeName>
        <fullName evidence="10">Dimethylallyl diphosphate:tRNA dimethylallyltransferase</fullName>
        <shortName evidence="10">DMAPP:tRNA dimethylallyltransferase</shortName>
        <shortName evidence="10">DMATase</shortName>
    </alternativeName>
    <alternativeName>
        <fullName evidence="10">Isopentenyl-diphosphate:tRNA isopentenyltransferase</fullName>
        <shortName evidence="10">IPP transferase</shortName>
        <shortName evidence="10">IPPT</shortName>
        <shortName evidence="10">IPTase</shortName>
    </alternativeName>
</protein>
<dbReference type="PANTHER" id="PTHR11088">
    <property type="entry name" value="TRNA DIMETHYLALLYLTRANSFERASE"/>
    <property type="match status" value="1"/>
</dbReference>
<gene>
    <name evidence="10 15" type="primary">miaA</name>
    <name evidence="15" type="ORF">I6G68_04575</name>
    <name evidence="14" type="ORF">ODY43_07095</name>
</gene>
<dbReference type="SUPFAM" id="SSF52540">
    <property type="entry name" value="P-loop containing nucleoside triphosphate hydrolases"/>
    <property type="match status" value="1"/>
</dbReference>
<evidence type="ECO:0000256" key="6">
    <source>
        <dbReference type="ARBA" id="ARBA00022741"/>
    </source>
</evidence>
<dbReference type="NCBIfam" id="TIGR00174">
    <property type="entry name" value="miaA"/>
    <property type="match status" value="1"/>
</dbReference>
<dbReference type="InterPro" id="IPR039657">
    <property type="entry name" value="Dimethylallyltransferase"/>
</dbReference>
<evidence type="ECO:0000256" key="2">
    <source>
        <dbReference type="ARBA" id="ARBA00003213"/>
    </source>
</evidence>
<keyword evidence="8 10" id="KW-0460">Magnesium</keyword>
<evidence type="ECO:0000256" key="8">
    <source>
        <dbReference type="ARBA" id="ARBA00022842"/>
    </source>
</evidence>
<feature type="site" description="Interaction with substrate tRNA" evidence="10">
    <location>
        <position position="125"/>
    </location>
</feature>
<comment type="catalytic activity">
    <reaction evidence="9 10 11">
        <text>adenosine(37) in tRNA + dimethylallyl diphosphate = N(6)-dimethylallyladenosine(37) in tRNA + diphosphate</text>
        <dbReference type="Rhea" id="RHEA:26482"/>
        <dbReference type="Rhea" id="RHEA-COMP:10162"/>
        <dbReference type="Rhea" id="RHEA-COMP:10375"/>
        <dbReference type="ChEBI" id="CHEBI:33019"/>
        <dbReference type="ChEBI" id="CHEBI:57623"/>
        <dbReference type="ChEBI" id="CHEBI:74411"/>
        <dbReference type="ChEBI" id="CHEBI:74415"/>
        <dbReference type="EC" id="2.5.1.75"/>
    </reaction>
</comment>
<dbReference type="RefSeq" id="WP_060778433.1">
    <property type="nucleotide sequence ID" value="NZ_CAJHLF010000005.1"/>
</dbReference>
<feature type="site" description="Interaction with substrate tRNA" evidence="10">
    <location>
        <position position="101"/>
    </location>
</feature>
<dbReference type="EC" id="2.5.1.75" evidence="10"/>
<comment type="cofactor">
    <cofactor evidence="1 10">
        <name>Mg(2+)</name>
        <dbReference type="ChEBI" id="CHEBI:18420"/>
    </cofactor>
</comment>
<accession>A0A0X8FF49</accession>
<evidence type="ECO:0000256" key="10">
    <source>
        <dbReference type="HAMAP-Rule" id="MF_00185"/>
    </source>
</evidence>
<dbReference type="OrthoDB" id="9776390at2"/>
<dbReference type="KEGG" id="aun:AWM73_05465"/>
<dbReference type="AlphaFoldDB" id="A0A0X8FF49"/>
<dbReference type="Gene3D" id="3.40.50.300">
    <property type="entry name" value="P-loop containing nucleotide triphosphate hydrolases"/>
    <property type="match status" value="1"/>
</dbReference>
<evidence type="ECO:0000256" key="7">
    <source>
        <dbReference type="ARBA" id="ARBA00022840"/>
    </source>
</evidence>
<keyword evidence="5 10" id="KW-0819">tRNA processing</keyword>
<evidence type="ECO:0000313" key="16">
    <source>
        <dbReference type="Proteomes" id="UP000594771"/>
    </source>
</evidence>
<evidence type="ECO:0000313" key="14">
    <source>
        <dbReference type="EMBL" id="MCY3053751.1"/>
    </source>
</evidence>
<evidence type="ECO:0000256" key="12">
    <source>
        <dbReference type="RuleBase" id="RU003784"/>
    </source>
</evidence>
<dbReference type="Proteomes" id="UP001069145">
    <property type="component" value="Unassembled WGS sequence"/>
</dbReference>
<sequence length="312" mass="35413">MKTKLICIGGPTAVGKTALSIELAQHFQGQVINGDAMQVYQDLDIGTAKATESERQGIPHHLLDIRQVDEAYTVADFKRDAQTAVQDIRAVGDLPILVGGTGLYLESFLFDLSLGGQVEPHPYFRQQMEDFAGSQGNQALHQKLVDLDPQAAQKIHPNNVKRVIRALEVGTFSGQLFSQAKETHGDHQSPYDYYFIGLYCDRQRLYERINQRVDLMVDQGLLKEAQWLLDQDLDPKSQSLQSIGYKEVFPYLRGEEDLDTSLNRLKRNSRRYAKRQLTWLKNRMDQVHWYNLVEAEDSLASVISDVAAFLDK</sequence>
<name>A0A0X8FF49_9LACT</name>
<dbReference type="Gene3D" id="1.10.20.140">
    <property type="match status" value="1"/>
</dbReference>
<dbReference type="GO" id="GO:0006400">
    <property type="term" value="P:tRNA modification"/>
    <property type="evidence" value="ECO:0007669"/>
    <property type="project" value="TreeGrafter"/>
</dbReference>
<dbReference type="HAMAP" id="MF_00185">
    <property type="entry name" value="IPP_trans"/>
    <property type="match status" value="1"/>
</dbReference>
<dbReference type="GO" id="GO:0005524">
    <property type="term" value="F:ATP binding"/>
    <property type="evidence" value="ECO:0007669"/>
    <property type="project" value="UniProtKB-UniRule"/>
</dbReference>
<comment type="function">
    <text evidence="2 10 12">Catalyzes the transfer of a dimethylallyl group onto the adenine at position 37 in tRNAs that read codons beginning with uridine, leading to the formation of N6-(dimethylallyl)adenosine (i(6)A).</text>
</comment>
<keyword evidence="4 10" id="KW-0808">Transferase</keyword>
<keyword evidence="17" id="KW-1185">Reference proteome</keyword>
<dbReference type="GO" id="GO:0052381">
    <property type="term" value="F:tRNA dimethylallyltransferase activity"/>
    <property type="evidence" value="ECO:0007669"/>
    <property type="project" value="UniProtKB-UniRule"/>
</dbReference>
<proteinExistence type="inferred from homology"/>
<evidence type="ECO:0000256" key="11">
    <source>
        <dbReference type="RuleBase" id="RU003783"/>
    </source>
</evidence>
<dbReference type="InterPro" id="IPR027417">
    <property type="entry name" value="P-loop_NTPase"/>
</dbReference>
<evidence type="ECO:0000313" key="17">
    <source>
        <dbReference type="Proteomes" id="UP001069145"/>
    </source>
</evidence>
<feature type="binding site" evidence="10">
    <location>
        <begin position="10"/>
        <end position="17"/>
    </location>
    <ligand>
        <name>ATP</name>
        <dbReference type="ChEBI" id="CHEBI:30616"/>
    </ligand>
</feature>
<comment type="subunit">
    <text evidence="10">Monomer.</text>
</comment>
<reference evidence="14" key="2">
    <citation type="submission" date="2022-09" db="EMBL/GenBank/DDBJ databases">
        <title>Aerococcus urinae taxonomy study.</title>
        <authorList>
            <person name="Christensen J."/>
            <person name="Senneby E."/>
        </authorList>
    </citation>
    <scope>NUCLEOTIDE SEQUENCE</scope>
    <source>
        <strain evidence="14">NLD-066-U95</strain>
    </source>
</reference>
<evidence type="ECO:0000256" key="1">
    <source>
        <dbReference type="ARBA" id="ARBA00001946"/>
    </source>
</evidence>
<evidence type="ECO:0000256" key="3">
    <source>
        <dbReference type="ARBA" id="ARBA00005842"/>
    </source>
</evidence>
<dbReference type="Proteomes" id="UP000594771">
    <property type="component" value="Chromosome"/>
</dbReference>
<dbReference type="EMBL" id="JAOTML010000008">
    <property type="protein sequence ID" value="MCY3053751.1"/>
    <property type="molecule type" value="Genomic_DNA"/>
</dbReference>
<reference evidence="15 16" key="1">
    <citation type="submission" date="2020-12" db="EMBL/GenBank/DDBJ databases">
        <title>FDA dAtabase for Regulatory Grade micrObial Sequences (FDA-ARGOS): Supporting development and validation of Infectious Disease Dx tests.</title>
        <authorList>
            <person name="Sproer C."/>
            <person name="Gronow S."/>
            <person name="Severitt S."/>
            <person name="Schroder I."/>
            <person name="Tallon L."/>
            <person name="Sadzewicz L."/>
            <person name="Zhao X."/>
            <person name="Boylan J."/>
            <person name="Ott S."/>
            <person name="Bowen H."/>
            <person name="Vavikolanu K."/>
            <person name="Mehta A."/>
            <person name="Aluvathingal J."/>
            <person name="Nadendla S."/>
            <person name="Lowell S."/>
            <person name="Myers T."/>
            <person name="Yan Y."/>
            <person name="Sichtig H."/>
        </authorList>
    </citation>
    <scope>NUCLEOTIDE SEQUENCE [LARGE SCALE GENOMIC DNA]</scope>
    <source>
        <strain evidence="15 16">FDAARGOS_911</strain>
    </source>
</reference>
<evidence type="ECO:0000256" key="4">
    <source>
        <dbReference type="ARBA" id="ARBA00022679"/>
    </source>
</evidence>
<keyword evidence="7 10" id="KW-0067">ATP-binding</keyword>
<dbReference type="EMBL" id="CP065662">
    <property type="protein sequence ID" value="QPS00688.1"/>
    <property type="molecule type" value="Genomic_DNA"/>
</dbReference>
<dbReference type="PANTHER" id="PTHR11088:SF60">
    <property type="entry name" value="TRNA DIMETHYLALLYLTRANSFERASE"/>
    <property type="match status" value="1"/>
</dbReference>
<evidence type="ECO:0000256" key="5">
    <source>
        <dbReference type="ARBA" id="ARBA00022694"/>
    </source>
</evidence>